<reference evidence="1 2" key="1">
    <citation type="submission" date="2024-02" db="EMBL/GenBank/DDBJ databases">
        <title>A draft genome for the cacao thread blight pathogen Marasmius crinis-equi.</title>
        <authorList>
            <person name="Cohen S.P."/>
            <person name="Baruah I.K."/>
            <person name="Amoako-Attah I."/>
            <person name="Bukari Y."/>
            <person name="Meinhardt L.W."/>
            <person name="Bailey B.A."/>
        </authorList>
    </citation>
    <scope>NUCLEOTIDE SEQUENCE [LARGE SCALE GENOMIC DNA]</scope>
    <source>
        <strain evidence="1 2">GH-76</strain>
    </source>
</reference>
<protein>
    <submittedName>
        <fullName evidence="1">Uncharacterized protein</fullName>
    </submittedName>
</protein>
<organism evidence="1 2">
    <name type="scientific">Marasmius crinis-equi</name>
    <dbReference type="NCBI Taxonomy" id="585013"/>
    <lineage>
        <taxon>Eukaryota</taxon>
        <taxon>Fungi</taxon>
        <taxon>Dikarya</taxon>
        <taxon>Basidiomycota</taxon>
        <taxon>Agaricomycotina</taxon>
        <taxon>Agaricomycetes</taxon>
        <taxon>Agaricomycetidae</taxon>
        <taxon>Agaricales</taxon>
        <taxon>Marasmiineae</taxon>
        <taxon>Marasmiaceae</taxon>
        <taxon>Marasmius</taxon>
    </lineage>
</organism>
<dbReference type="EMBL" id="JBAHYK010001327">
    <property type="protein sequence ID" value="KAL0568489.1"/>
    <property type="molecule type" value="Genomic_DNA"/>
</dbReference>
<evidence type="ECO:0000313" key="2">
    <source>
        <dbReference type="Proteomes" id="UP001465976"/>
    </source>
</evidence>
<evidence type="ECO:0000313" key="1">
    <source>
        <dbReference type="EMBL" id="KAL0568489.1"/>
    </source>
</evidence>
<comment type="caution">
    <text evidence="1">The sequence shown here is derived from an EMBL/GenBank/DDBJ whole genome shotgun (WGS) entry which is preliminary data.</text>
</comment>
<dbReference type="Proteomes" id="UP001465976">
    <property type="component" value="Unassembled WGS sequence"/>
</dbReference>
<accession>A0ABR3F0B2</accession>
<sequence length="239" mass="27415">MELLHSHAWQQPIFDTEIYIPPELNATIAKLKGWYGRALANPYPTPDTAFNWTVTRDQFDIFVESTSTRDPSKFTVAFLRDNDDRRVVVDSMGRALLPSEEDYEGMVKLSQYVIRREFFDGGFEPPKQKVLATKTYQHWTIDRGGASCQPGDYWHVRVPDAAPGEEEWKGHSVSGFSVTREYTKLEKPVNGVKKIPPVLHTFMSLTYEAGLEWGLPDAGSWEYGNVVRAMKMFKGYYFN</sequence>
<gene>
    <name evidence="1" type="ORF">V5O48_013495</name>
</gene>
<proteinExistence type="predicted"/>
<keyword evidence="2" id="KW-1185">Reference proteome</keyword>
<name>A0ABR3F0B2_9AGAR</name>